<evidence type="ECO:0000313" key="3">
    <source>
        <dbReference type="EMBL" id="MBD7948629.1"/>
    </source>
</evidence>
<dbReference type="InterPro" id="IPR053147">
    <property type="entry name" value="Hsp_HslJ-like"/>
</dbReference>
<dbReference type="EMBL" id="JACSQR010000046">
    <property type="protein sequence ID" value="MBD7948629.1"/>
    <property type="molecule type" value="Genomic_DNA"/>
</dbReference>
<feature type="chain" id="PRO_5047056112" evidence="1">
    <location>
        <begin position="20"/>
        <end position="164"/>
    </location>
</feature>
<dbReference type="Gene3D" id="2.40.128.270">
    <property type="match status" value="1"/>
</dbReference>
<protein>
    <submittedName>
        <fullName evidence="3">META domain-containing protein</fullName>
    </submittedName>
</protein>
<evidence type="ECO:0000259" key="2">
    <source>
        <dbReference type="Pfam" id="PF03724"/>
    </source>
</evidence>
<gene>
    <name evidence="3" type="ORF">H9653_11510</name>
</gene>
<feature type="domain" description="DUF306" evidence="2">
    <location>
        <begin position="42"/>
        <end position="157"/>
    </location>
</feature>
<dbReference type="InterPro" id="IPR005184">
    <property type="entry name" value="DUF306_Meta_HslJ"/>
</dbReference>
<evidence type="ECO:0000313" key="4">
    <source>
        <dbReference type="Proteomes" id="UP000606724"/>
    </source>
</evidence>
<sequence>MKNMTKVMMAGVLAVGTLAAGCQTTPSVTAPVEQTITSNILQAYNWQLVDAKDANNNKVPQLFFDAKNPLVLNFMNENGNNFVALMNTCNNLAAGYSVVNGNVQLGGIRSTRKGCPEPLASFDTAAAATVQGKYSISKSGNNLPVLTITNAKQVAKFKAIPKQE</sequence>
<comment type="caution">
    <text evidence="3">The sequence shown here is derived from an EMBL/GenBank/DDBJ whole genome shotgun (WGS) entry which is preliminary data.</text>
</comment>
<name>A0ABR8RLN3_9GAMM</name>
<dbReference type="Proteomes" id="UP000606724">
    <property type="component" value="Unassembled WGS sequence"/>
</dbReference>
<reference evidence="3 4" key="1">
    <citation type="submission" date="2020-08" db="EMBL/GenBank/DDBJ databases">
        <title>A Genomic Blueprint of the Chicken Gut Microbiome.</title>
        <authorList>
            <person name="Gilroy R."/>
            <person name="Ravi A."/>
            <person name="Getino M."/>
            <person name="Pursley I."/>
            <person name="Horton D.L."/>
            <person name="Alikhan N.-F."/>
            <person name="Baker D."/>
            <person name="Gharbi K."/>
            <person name="Hall N."/>
            <person name="Watson M."/>
            <person name="Adriaenssens E.M."/>
            <person name="Foster-Nyarko E."/>
            <person name="Jarju S."/>
            <person name="Secka A."/>
            <person name="Antonio M."/>
            <person name="Oren A."/>
            <person name="Chaudhuri R."/>
            <person name="La Ragione R.M."/>
            <person name="Hildebrand F."/>
            <person name="Pallen M.J."/>
        </authorList>
    </citation>
    <scope>NUCLEOTIDE SEQUENCE [LARGE SCALE GENOMIC DNA]</scope>
    <source>
        <strain evidence="3 4">Sa4CVA2</strain>
    </source>
</reference>
<dbReference type="InterPro" id="IPR038670">
    <property type="entry name" value="HslJ-like_sf"/>
</dbReference>
<evidence type="ECO:0000256" key="1">
    <source>
        <dbReference type="SAM" id="SignalP"/>
    </source>
</evidence>
<dbReference type="GeneID" id="84652451"/>
<accession>A0ABR8RLN3</accession>
<keyword evidence="1" id="KW-0732">Signal</keyword>
<proteinExistence type="predicted"/>
<dbReference type="PANTHER" id="PTHR35535:SF2">
    <property type="entry name" value="DUF306 DOMAIN-CONTAINING PROTEIN"/>
    <property type="match status" value="1"/>
</dbReference>
<dbReference type="Pfam" id="PF03724">
    <property type="entry name" value="META"/>
    <property type="match status" value="1"/>
</dbReference>
<feature type="signal peptide" evidence="1">
    <location>
        <begin position="1"/>
        <end position="19"/>
    </location>
</feature>
<dbReference type="PROSITE" id="PS51257">
    <property type="entry name" value="PROKAR_LIPOPROTEIN"/>
    <property type="match status" value="1"/>
</dbReference>
<keyword evidence="4" id="KW-1185">Reference proteome</keyword>
<dbReference type="RefSeq" id="WP_191692471.1">
    <property type="nucleotide sequence ID" value="NZ_JACSQR010000046.1"/>
</dbReference>
<organism evidence="3 4">
    <name type="scientific">Psychrobacter communis</name>
    <dbReference type="NCBI Taxonomy" id="2762238"/>
    <lineage>
        <taxon>Bacteria</taxon>
        <taxon>Pseudomonadati</taxon>
        <taxon>Pseudomonadota</taxon>
        <taxon>Gammaproteobacteria</taxon>
        <taxon>Moraxellales</taxon>
        <taxon>Moraxellaceae</taxon>
        <taxon>Psychrobacter</taxon>
    </lineage>
</organism>
<dbReference type="PANTHER" id="PTHR35535">
    <property type="entry name" value="HEAT SHOCK PROTEIN HSLJ"/>
    <property type="match status" value="1"/>
</dbReference>